<sequence>MEEKTLARLGAIVFVALAITATVIEVTRRQEAPIARGVEPTMVPATDPLRDDLTRCQLLGEAGARDAVCLRVWAENRRRFLTPGASPEAGFPNPVRPAAPGASEAR</sequence>
<evidence type="ECO:0000256" key="1">
    <source>
        <dbReference type="SAM" id="MobiDB-lite"/>
    </source>
</evidence>
<protein>
    <submittedName>
        <fullName evidence="3">Conjugative transfer region protein TrbK</fullName>
    </submittedName>
</protein>
<accession>A0A1I3X0P7</accession>
<dbReference type="RefSeq" id="WP_091678497.1">
    <property type="nucleotide sequence ID" value="NZ_FOSN01000002.1"/>
</dbReference>
<feature type="region of interest" description="Disordered" evidence="1">
    <location>
        <begin position="82"/>
        <end position="106"/>
    </location>
</feature>
<evidence type="ECO:0000313" key="4">
    <source>
        <dbReference type="Proteomes" id="UP000198755"/>
    </source>
</evidence>
<keyword evidence="4" id="KW-1185">Reference proteome</keyword>
<keyword evidence="2" id="KW-1133">Transmembrane helix</keyword>
<evidence type="ECO:0000256" key="2">
    <source>
        <dbReference type="SAM" id="Phobius"/>
    </source>
</evidence>
<dbReference type="InterPro" id="IPR027587">
    <property type="entry name" value="TrbK"/>
</dbReference>
<dbReference type="STRING" id="1612308.SAMN05444581_102289"/>
<dbReference type="AlphaFoldDB" id="A0A1I3X0P7"/>
<organism evidence="3 4">
    <name type="scientific">Methylocapsa palsarum</name>
    <dbReference type="NCBI Taxonomy" id="1612308"/>
    <lineage>
        <taxon>Bacteria</taxon>
        <taxon>Pseudomonadati</taxon>
        <taxon>Pseudomonadota</taxon>
        <taxon>Alphaproteobacteria</taxon>
        <taxon>Hyphomicrobiales</taxon>
        <taxon>Beijerinckiaceae</taxon>
        <taxon>Methylocapsa</taxon>
    </lineage>
</organism>
<dbReference type="EMBL" id="FOSN01000002">
    <property type="protein sequence ID" value="SFK13205.1"/>
    <property type="molecule type" value="Genomic_DNA"/>
</dbReference>
<dbReference type="OrthoDB" id="9815800at2"/>
<reference evidence="3 4" key="1">
    <citation type="submission" date="2016-10" db="EMBL/GenBank/DDBJ databases">
        <authorList>
            <person name="de Groot N.N."/>
        </authorList>
    </citation>
    <scope>NUCLEOTIDE SEQUENCE [LARGE SCALE GENOMIC DNA]</scope>
    <source>
        <strain evidence="3 4">NE2</strain>
    </source>
</reference>
<dbReference type="Pfam" id="PF20084">
    <property type="entry name" value="TrbK"/>
    <property type="match status" value="1"/>
</dbReference>
<dbReference type="NCBIfam" id="TIGR04360">
    <property type="entry name" value="other_trbK"/>
    <property type="match status" value="1"/>
</dbReference>
<feature type="transmembrane region" description="Helical" evidence="2">
    <location>
        <begin position="6"/>
        <end position="26"/>
    </location>
</feature>
<dbReference type="Proteomes" id="UP000198755">
    <property type="component" value="Unassembled WGS sequence"/>
</dbReference>
<keyword evidence="2" id="KW-0812">Transmembrane</keyword>
<proteinExistence type="predicted"/>
<keyword evidence="2" id="KW-0472">Membrane</keyword>
<gene>
    <name evidence="3" type="ORF">SAMN05444581_102289</name>
</gene>
<name>A0A1I3X0P7_9HYPH</name>
<evidence type="ECO:0000313" key="3">
    <source>
        <dbReference type="EMBL" id="SFK13205.1"/>
    </source>
</evidence>